<sequence>MNSPRDEGDELRMRIEALRKTRGFLLPHHGALATGAPDLLDAYFGMYRALTLTERHLTPFEREVVWLAILIAAKEAIGTHHVELFFATGGTQAQAALITKLSAMALGAEAYAFMGGNWGEHFPALEGDAAYLGAIDALMEEAVLPRATCHLALAALQATLGRKWGLTAHIKALYRLNGSEDALVEALSLIMWPVGVNHFLDACGVWAELMANGVVTPSERYRVWAETPRQGGHPTR</sequence>
<dbReference type="EMBL" id="LMAR01000094">
    <property type="protein sequence ID" value="KQK27735.1"/>
    <property type="molecule type" value="Genomic_DNA"/>
</dbReference>
<dbReference type="EMBL" id="FUYX01000002">
    <property type="protein sequence ID" value="SKB43717.1"/>
    <property type="molecule type" value="Genomic_DNA"/>
</dbReference>
<organism evidence="1 3">
    <name type="scientific">Bosea thiooxidans</name>
    <dbReference type="NCBI Taxonomy" id="53254"/>
    <lineage>
        <taxon>Bacteria</taxon>
        <taxon>Pseudomonadati</taxon>
        <taxon>Pseudomonadota</taxon>
        <taxon>Alphaproteobacteria</taxon>
        <taxon>Hyphomicrobiales</taxon>
        <taxon>Boseaceae</taxon>
        <taxon>Bosea</taxon>
    </lineage>
</organism>
<proteinExistence type="predicted"/>
<dbReference type="Gene3D" id="1.20.1290.10">
    <property type="entry name" value="AhpD-like"/>
    <property type="match status" value="2"/>
</dbReference>
<accession>A0A0Q3HY65</accession>
<evidence type="ECO:0000313" key="3">
    <source>
        <dbReference type="Proteomes" id="UP000051562"/>
    </source>
</evidence>
<evidence type="ECO:0000313" key="4">
    <source>
        <dbReference type="Proteomes" id="UP000190130"/>
    </source>
</evidence>
<dbReference type="GO" id="GO:0004601">
    <property type="term" value="F:peroxidase activity"/>
    <property type="evidence" value="ECO:0007669"/>
    <property type="project" value="UniProtKB-KW"/>
</dbReference>
<evidence type="ECO:0000313" key="2">
    <source>
        <dbReference type="EMBL" id="SKB43717.1"/>
    </source>
</evidence>
<dbReference type="Proteomes" id="UP000190130">
    <property type="component" value="Unassembled WGS sequence"/>
</dbReference>
<name>A0A0Q3HY65_9HYPH</name>
<protein>
    <submittedName>
        <fullName evidence="2">Uncharacterized conserved protein YurZ, alkylhydroperoxidase/carboxymuconolactone decarboxylase family</fullName>
    </submittedName>
</protein>
<keyword evidence="3" id="KW-1185">Reference proteome</keyword>
<dbReference type="SUPFAM" id="SSF69118">
    <property type="entry name" value="AhpD-like"/>
    <property type="match status" value="1"/>
</dbReference>
<reference evidence="2 4" key="2">
    <citation type="submission" date="2017-02" db="EMBL/GenBank/DDBJ databases">
        <authorList>
            <person name="Peterson S.W."/>
        </authorList>
    </citation>
    <scope>NUCLEOTIDE SEQUENCE [LARGE SCALE GENOMIC DNA]</scope>
    <source>
        <strain evidence="2 4">DSM 9653</strain>
    </source>
</reference>
<dbReference type="InterPro" id="IPR029032">
    <property type="entry name" value="AhpD-like"/>
</dbReference>
<dbReference type="AlphaFoldDB" id="A0A0Q3HY65"/>
<dbReference type="STRING" id="53254.SAMN05660750_00653"/>
<gene>
    <name evidence="1" type="ORF">ARD30_25455</name>
    <name evidence="2" type="ORF">SAMN05660750_00653</name>
</gene>
<dbReference type="Proteomes" id="UP000051562">
    <property type="component" value="Unassembled WGS sequence"/>
</dbReference>
<keyword evidence="2" id="KW-0560">Oxidoreductase</keyword>
<reference evidence="1 3" key="1">
    <citation type="submission" date="2015-10" db="EMBL/GenBank/DDBJ databases">
        <title>Draft genome of Bosea thiooxidans.</title>
        <authorList>
            <person name="Wang X."/>
        </authorList>
    </citation>
    <scope>NUCLEOTIDE SEQUENCE [LARGE SCALE GENOMIC DNA]</scope>
    <source>
        <strain evidence="1 3">CGMCC 9174</strain>
    </source>
</reference>
<keyword evidence="2" id="KW-0575">Peroxidase</keyword>
<evidence type="ECO:0000313" key="1">
    <source>
        <dbReference type="EMBL" id="KQK27735.1"/>
    </source>
</evidence>